<evidence type="ECO:0000313" key="3">
    <source>
        <dbReference type="Proteomes" id="UP000054279"/>
    </source>
</evidence>
<feature type="compositionally biased region" description="Polar residues" evidence="1">
    <location>
        <begin position="64"/>
        <end position="83"/>
    </location>
</feature>
<sequence>MHIVTLQFTSPTTPVPSPPVTPLHLIWFGHCSTDSSPTSPHGPSPAGSPLHLLEISSPLKGENSPDQQPTFTGSKSRAHQPSENPKHQAVRFQIEENPAHSQGGTSDSKPCEREDSTSDSAIVSLLDLRRESKWRGMATKNVWYAAFAADKDVPSILADSDYLEDGHVYVQYDHDRTVKRLWVRISS</sequence>
<dbReference type="Proteomes" id="UP000054279">
    <property type="component" value="Unassembled WGS sequence"/>
</dbReference>
<dbReference type="HOGENOM" id="CLU_1504370_0_0_1"/>
<reference evidence="2 3" key="1">
    <citation type="submission" date="2014-06" db="EMBL/GenBank/DDBJ databases">
        <title>Evolutionary Origins and Diversification of the Mycorrhizal Mutualists.</title>
        <authorList>
            <consortium name="DOE Joint Genome Institute"/>
            <consortium name="Mycorrhizal Genomics Consortium"/>
            <person name="Kohler A."/>
            <person name="Kuo A."/>
            <person name="Nagy L.G."/>
            <person name="Floudas D."/>
            <person name="Copeland A."/>
            <person name="Barry K.W."/>
            <person name="Cichocki N."/>
            <person name="Veneault-Fourrey C."/>
            <person name="LaButti K."/>
            <person name="Lindquist E.A."/>
            <person name="Lipzen A."/>
            <person name="Lundell T."/>
            <person name="Morin E."/>
            <person name="Murat C."/>
            <person name="Riley R."/>
            <person name="Ohm R."/>
            <person name="Sun H."/>
            <person name="Tunlid A."/>
            <person name="Henrissat B."/>
            <person name="Grigoriev I.V."/>
            <person name="Hibbett D.S."/>
            <person name="Martin F."/>
        </authorList>
    </citation>
    <scope>NUCLEOTIDE SEQUENCE [LARGE SCALE GENOMIC DNA]</scope>
    <source>
        <strain evidence="2 3">SS14</strain>
    </source>
</reference>
<accession>A0A0C9U911</accession>
<evidence type="ECO:0000313" key="2">
    <source>
        <dbReference type="EMBL" id="KIJ30919.1"/>
    </source>
</evidence>
<protein>
    <submittedName>
        <fullName evidence="2">Uncharacterized protein</fullName>
    </submittedName>
</protein>
<feature type="region of interest" description="Disordered" evidence="1">
    <location>
        <begin position="34"/>
        <end position="118"/>
    </location>
</feature>
<dbReference type="AlphaFoldDB" id="A0A0C9U911"/>
<evidence type="ECO:0000256" key="1">
    <source>
        <dbReference type="SAM" id="MobiDB-lite"/>
    </source>
</evidence>
<feature type="compositionally biased region" description="Polar residues" evidence="1">
    <location>
        <begin position="99"/>
        <end position="108"/>
    </location>
</feature>
<gene>
    <name evidence="2" type="ORF">M422DRAFT_267531</name>
</gene>
<dbReference type="EMBL" id="KN837252">
    <property type="protein sequence ID" value="KIJ30919.1"/>
    <property type="molecule type" value="Genomic_DNA"/>
</dbReference>
<name>A0A0C9U911_SPHS4</name>
<keyword evidence="3" id="KW-1185">Reference proteome</keyword>
<organism evidence="2 3">
    <name type="scientific">Sphaerobolus stellatus (strain SS14)</name>
    <dbReference type="NCBI Taxonomy" id="990650"/>
    <lineage>
        <taxon>Eukaryota</taxon>
        <taxon>Fungi</taxon>
        <taxon>Dikarya</taxon>
        <taxon>Basidiomycota</taxon>
        <taxon>Agaricomycotina</taxon>
        <taxon>Agaricomycetes</taxon>
        <taxon>Phallomycetidae</taxon>
        <taxon>Geastrales</taxon>
        <taxon>Sphaerobolaceae</taxon>
        <taxon>Sphaerobolus</taxon>
    </lineage>
</organism>
<proteinExistence type="predicted"/>